<keyword evidence="2" id="KW-1133">Transmembrane helix</keyword>
<feature type="transmembrane region" description="Helical" evidence="2">
    <location>
        <begin position="26"/>
        <end position="45"/>
    </location>
</feature>
<keyword evidence="3" id="KW-0132">Cell division</keyword>
<name>A0A379V1N4_SALET</name>
<reference evidence="3 4" key="1">
    <citation type="submission" date="2018-06" db="EMBL/GenBank/DDBJ databases">
        <authorList>
            <consortium name="Pathogen Informatics"/>
            <person name="Doyle S."/>
        </authorList>
    </citation>
    <scope>NUCLEOTIDE SEQUENCE [LARGE SCALE GENOMIC DNA]</scope>
    <source>
        <strain evidence="3 4">NCTC5798</strain>
    </source>
</reference>
<sequence length="46" mass="5018">MSQAALNTRNSDEETPSSRRNNGTRLAGILFLLTVLCTVFVSGWSC</sequence>
<dbReference type="EMBL" id="UGXK01000001">
    <property type="protein sequence ID" value="SUG74051.1"/>
    <property type="molecule type" value="Genomic_DNA"/>
</dbReference>
<protein>
    <submittedName>
        <fullName evidence="3">Cell division protein FtsQ</fullName>
    </submittedName>
</protein>
<keyword evidence="2" id="KW-0812">Transmembrane</keyword>
<keyword evidence="2" id="KW-0472">Membrane</keyword>
<keyword evidence="3" id="KW-0131">Cell cycle</keyword>
<organism evidence="3 4">
    <name type="scientific">Salmonella enterica I</name>
    <dbReference type="NCBI Taxonomy" id="59201"/>
    <lineage>
        <taxon>Bacteria</taxon>
        <taxon>Pseudomonadati</taxon>
        <taxon>Pseudomonadota</taxon>
        <taxon>Gammaproteobacteria</taxon>
        <taxon>Enterobacterales</taxon>
        <taxon>Enterobacteriaceae</taxon>
        <taxon>Salmonella</taxon>
    </lineage>
</organism>
<dbReference type="GO" id="GO:0051301">
    <property type="term" value="P:cell division"/>
    <property type="evidence" value="ECO:0007669"/>
    <property type="project" value="UniProtKB-KW"/>
</dbReference>
<evidence type="ECO:0000313" key="3">
    <source>
        <dbReference type="EMBL" id="SUG74051.1"/>
    </source>
</evidence>
<evidence type="ECO:0000256" key="1">
    <source>
        <dbReference type="SAM" id="MobiDB-lite"/>
    </source>
</evidence>
<accession>A0A379V1N4</accession>
<evidence type="ECO:0000313" key="4">
    <source>
        <dbReference type="Proteomes" id="UP000255534"/>
    </source>
</evidence>
<dbReference type="Proteomes" id="UP000255534">
    <property type="component" value="Unassembled WGS sequence"/>
</dbReference>
<gene>
    <name evidence="3" type="primary">ftsQ_1</name>
    <name evidence="3" type="ORF">NCTC5798_05351</name>
</gene>
<feature type="region of interest" description="Disordered" evidence="1">
    <location>
        <begin position="1"/>
        <end position="22"/>
    </location>
</feature>
<dbReference type="AlphaFoldDB" id="A0A379V1N4"/>
<evidence type="ECO:0000256" key="2">
    <source>
        <dbReference type="SAM" id="Phobius"/>
    </source>
</evidence>
<proteinExistence type="predicted"/>